<name>A0A8T2JIX0_9PIPI</name>
<feature type="compositionally biased region" description="Polar residues" evidence="1">
    <location>
        <begin position="37"/>
        <end position="49"/>
    </location>
</feature>
<evidence type="ECO:0000256" key="1">
    <source>
        <dbReference type="SAM" id="MobiDB-lite"/>
    </source>
</evidence>
<gene>
    <name evidence="2" type="ORF">GDO86_009427</name>
</gene>
<dbReference type="Pfam" id="PF15375">
    <property type="entry name" value="FSAF1"/>
    <property type="match status" value="1"/>
</dbReference>
<dbReference type="OrthoDB" id="10067479at2759"/>
<dbReference type="AlphaFoldDB" id="A0A8T2JIX0"/>
<dbReference type="PANTHER" id="PTHR28366">
    <property type="entry name" value="CHROMOSOME 1 OPEN READING FRAME 131"/>
    <property type="match status" value="1"/>
</dbReference>
<sequence>MAEEDRSVTSQLDSVLSMLYDFGDDDLPCKKKKKQNVRTSEQSQTVSSSKENDKVNKGLKETTDTPETCSRKHCTSLFFETLKEELSGQTKPTDLSSLATQSSENSEHSFKVVTFSTRKKIKVHAEPDRSTKTDLKNAESETRQLFNFERARLEIHKFGITGFKKEKQRMFEQERAIMLGAKPPKREYVNYKAYQEKLKEIQTSKQKEKKMDHALDATRKKQKRKDTRRPKTSKSSGRTAPTGQIGNFKNGALILSGKDIKKIKQSKVIK</sequence>
<protein>
    <submittedName>
        <fullName evidence="2">Uncharacterized protein</fullName>
    </submittedName>
</protein>
<feature type="compositionally biased region" description="Basic residues" evidence="1">
    <location>
        <begin position="220"/>
        <end position="232"/>
    </location>
</feature>
<keyword evidence="3" id="KW-1185">Reference proteome</keyword>
<dbReference type="Proteomes" id="UP000812440">
    <property type="component" value="Chromosome 5"/>
</dbReference>
<dbReference type="InterPro" id="IPR052852">
    <property type="entry name" value="SSU_Processome_Comp"/>
</dbReference>
<proteinExistence type="predicted"/>
<feature type="compositionally biased region" description="Basic and acidic residues" evidence="1">
    <location>
        <begin position="202"/>
        <end position="219"/>
    </location>
</feature>
<feature type="region of interest" description="Disordered" evidence="1">
    <location>
        <begin position="22"/>
        <end position="69"/>
    </location>
</feature>
<comment type="caution">
    <text evidence="2">The sequence shown here is derived from an EMBL/GenBank/DDBJ whole genome shotgun (WGS) entry which is preliminary data.</text>
</comment>
<dbReference type="InterPro" id="IPR027973">
    <property type="entry name" value="FSAF1-like"/>
</dbReference>
<evidence type="ECO:0000313" key="3">
    <source>
        <dbReference type="Proteomes" id="UP000812440"/>
    </source>
</evidence>
<feature type="region of interest" description="Disordered" evidence="1">
    <location>
        <begin position="202"/>
        <end position="251"/>
    </location>
</feature>
<dbReference type="EMBL" id="JAACNH010000004">
    <property type="protein sequence ID" value="KAG8444232.1"/>
    <property type="molecule type" value="Genomic_DNA"/>
</dbReference>
<reference evidence="2" key="1">
    <citation type="thesis" date="2020" institute="ProQuest LLC" country="789 East Eisenhower Parkway, Ann Arbor, MI, USA">
        <title>Comparative Genomics and Chromosome Evolution.</title>
        <authorList>
            <person name="Mudd A.B."/>
        </authorList>
    </citation>
    <scope>NUCLEOTIDE SEQUENCE</scope>
    <source>
        <strain evidence="2">Female2</strain>
        <tissue evidence="2">Blood</tissue>
    </source>
</reference>
<feature type="compositionally biased region" description="Basic and acidic residues" evidence="1">
    <location>
        <begin position="50"/>
        <end position="63"/>
    </location>
</feature>
<accession>A0A8T2JIX0</accession>
<organism evidence="2 3">
    <name type="scientific">Hymenochirus boettgeri</name>
    <name type="common">Congo dwarf clawed frog</name>
    <dbReference type="NCBI Taxonomy" id="247094"/>
    <lineage>
        <taxon>Eukaryota</taxon>
        <taxon>Metazoa</taxon>
        <taxon>Chordata</taxon>
        <taxon>Craniata</taxon>
        <taxon>Vertebrata</taxon>
        <taxon>Euteleostomi</taxon>
        <taxon>Amphibia</taxon>
        <taxon>Batrachia</taxon>
        <taxon>Anura</taxon>
        <taxon>Pipoidea</taxon>
        <taxon>Pipidae</taxon>
        <taxon>Pipinae</taxon>
        <taxon>Hymenochirus</taxon>
    </lineage>
</organism>
<dbReference type="PANTHER" id="PTHR28366:SF1">
    <property type="entry name" value="CHROMOSOME 1 OPEN READING FRAME 131"/>
    <property type="match status" value="1"/>
</dbReference>
<feature type="compositionally biased region" description="Polar residues" evidence="1">
    <location>
        <begin position="233"/>
        <end position="247"/>
    </location>
</feature>
<evidence type="ECO:0000313" key="2">
    <source>
        <dbReference type="EMBL" id="KAG8444232.1"/>
    </source>
</evidence>